<dbReference type="PANTHER" id="PTHR22901">
    <property type="entry name" value="SIALATE O-ACETYLESTERASE"/>
    <property type="match status" value="1"/>
</dbReference>
<keyword evidence="4" id="KW-1185">Reference proteome</keyword>
<organism evidence="3 4">
    <name type="scientific">Neptunitalea chrysea</name>
    <dbReference type="NCBI Taxonomy" id="1647581"/>
    <lineage>
        <taxon>Bacteria</taxon>
        <taxon>Pseudomonadati</taxon>
        <taxon>Bacteroidota</taxon>
        <taxon>Flavobacteriia</taxon>
        <taxon>Flavobacteriales</taxon>
        <taxon>Flavobacteriaceae</taxon>
        <taxon>Neptunitalea</taxon>
    </lineage>
</organism>
<dbReference type="SUPFAM" id="SSF49785">
    <property type="entry name" value="Galactose-binding domain-like"/>
    <property type="match status" value="1"/>
</dbReference>
<evidence type="ECO:0000259" key="2">
    <source>
        <dbReference type="Pfam" id="PF03629"/>
    </source>
</evidence>
<name>A0A9W6B6P9_9FLAO</name>
<protein>
    <submittedName>
        <fullName evidence="3">9-O-acetylesterase</fullName>
    </submittedName>
</protein>
<reference evidence="3" key="1">
    <citation type="submission" date="2022-07" db="EMBL/GenBank/DDBJ databases">
        <title>Taxonomy of Novel Oxalotrophic and Methylotrophic Bacteria.</title>
        <authorList>
            <person name="Sahin N."/>
            <person name="Tani A."/>
        </authorList>
    </citation>
    <scope>NUCLEOTIDE SEQUENCE</scope>
    <source>
        <strain evidence="3">AM327</strain>
    </source>
</reference>
<dbReference type="EMBL" id="BRVP01000023">
    <property type="protein sequence ID" value="GLB53724.1"/>
    <property type="molecule type" value="Genomic_DNA"/>
</dbReference>
<feature type="domain" description="Sialate O-acetylesterase" evidence="2">
    <location>
        <begin position="75"/>
        <end position="184"/>
    </location>
</feature>
<evidence type="ECO:0000313" key="4">
    <source>
        <dbReference type="Proteomes" id="UP001143545"/>
    </source>
</evidence>
<evidence type="ECO:0000256" key="1">
    <source>
        <dbReference type="ARBA" id="ARBA00022801"/>
    </source>
</evidence>
<dbReference type="Gene3D" id="3.40.50.1110">
    <property type="entry name" value="SGNH hydrolase"/>
    <property type="match status" value="2"/>
</dbReference>
<keyword evidence="1" id="KW-0378">Hydrolase</keyword>
<dbReference type="InterPro" id="IPR008979">
    <property type="entry name" value="Galactose-bd-like_sf"/>
</dbReference>
<comment type="caution">
    <text evidence="3">The sequence shown here is derived from an EMBL/GenBank/DDBJ whole genome shotgun (WGS) entry which is preliminary data.</text>
</comment>
<dbReference type="Proteomes" id="UP001143545">
    <property type="component" value="Unassembled WGS sequence"/>
</dbReference>
<evidence type="ECO:0000313" key="3">
    <source>
        <dbReference type="EMBL" id="GLB53724.1"/>
    </source>
</evidence>
<gene>
    <name evidence="3" type="ORF">NBRC110019_27650</name>
</gene>
<dbReference type="AlphaFoldDB" id="A0A9W6B6P9"/>
<dbReference type="SUPFAM" id="SSF52266">
    <property type="entry name" value="SGNH hydrolase"/>
    <property type="match status" value="1"/>
</dbReference>
<dbReference type="GO" id="GO:0001681">
    <property type="term" value="F:sialate O-acetylesterase activity"/>
    <property type="evidence" value="ECO:0007669"/>
    <property type="project" value="InterPro"/>
</dbReference>
<dbReference type="InterPro" id="IPR039329">
    <property type="entry name" value="SIAE"/>
</dbReference>
<accession>A0A9W6B6P9</accession>
<dbReference type="PANTHER" id="PTHR22901:SF0">
    <property type="entry name" value="SIALATE O-ACETYLESTERASE"/>
    <property type="match status" value="1"/>
</dbReference>
<sequence>MVLQKDSEVPFFGEADPGVNLTITTSWDFKNYKTKVSKEGTFEVTLHTPDYGGPYEIAIQQHDEVTTLKNILIGEVWLCSGQSNMEMPLEGWGKVQNYEEEIANANYPEIRLLQVAQVNAVSPVDTLSLANEGWQECSPKTIPEFSSTAYFFAREIYKTKQIPIGVIHSSWGGTVIEAWTSAGALHTIQDFDRDITALNATEAEIQVYNQENATKLENWHQQIAAVDEGYENDNPVWSQKMHNDWKSIALPGYFDLDDTSELFKFDGVVWFQKEINLTREEASAQTLLHFYADDIDKVWINGEFIGETDGYQIERKYQIPTGVLKPGVNLITIKVFDGVGGGGVYGDSEDFYLQCNDTKKLLGGNWKYKIGVSLDKVPPYPYIPMFQNRPTVLFNAMIHPILKFPFKGVIWYQGESNAQRAAQYKKLFPLLIKDWRKQFNNPKMPFYFVQLANYRSVKEQPAPSAWAELRDAQFITLKKVSNTGMAVAIDIGDAIDIHPKNKQEVGRRLALIALANVYGEDIAYAGPMINGYKKLGKNIVVSFEYSEGLIVKDGEELKGFQIAGPDKKFYWADAIIKGGKVVVSSSKVPNPVSVRYGWADNPEVNLYNGAGLPASPFKTDSWKGITLDHLN</sequence>
<proteinExistence type="predicted"/>
<feature type="domain" description="Sialate O-acetylesterase" evidence="2">
    <location>
        <begin position="405"/>
        <end position="511"/>
    </location>
</feature>
<dbReference type="Pfam" id="PF03629">
    <property type="entry name" value="SASA"/>
    <property type="match status" value="2"/>
</dbReference>
<dbReference type="GO" id="GO:0005975">
    <property type="term" value="P:carbohydrate metabolic process"/>
    <property type="evidence" value="ECO:0007669"/>
    <property type="project" value="TreeGrafter"/>
</dbReference>
<dbReference type="InterPro" id="IPR036514">
    <property type="entry name" value="SGNH_hydro_sf"/>
</dbReference>
<dbReference type="InterPro" id="IPR005181">
    <property type="entry name" value="SASA"/>
</dbReference>